<name>A0A4R0RHD9_9APHY</name>
<protein>
    <submittedName>
        <fullName evidence="2">Uncharacterized protein</fullName>
    </submittedName>
</protein>
<sequence>MDIHPQQTGKPSFSVYDFFLQHSALLDPATQYDERRVKCEHCGDAALQRNAAHKVFGGTRLQRFDIEAFQSSMACFRFCPSPVARDIGEQASREEKYLTPLVDVFQTYVLPEPTAVQLHLKQRVHDSGMKSTTIIKEVPEDSWDDIAHGSETALVSVVFVSPGEICWYDFGYQEVERQPYKCTRNADILATMIGLFIVYDPVFLVLTDEFRVSVFHSWVPTLMTGGSARFNSMGLLLRADGYGEAPPSSLRSVLGACLNIALGRHGYPRYDFVEDCGKVDQETDAERSMRDARVGQGENPTPESMPADFHALHWDWNSVLRALEEKRKIWKQTLERPLVEGDVLNVDVDVFSLRHPPFKFLIQPDTVPADTVELLTRHTRPKPQDVLDALQSARSISMISLMFVITRVIHPPQEGLSVASVYLGHLVIEGTPATTEIYLKLFDDSLFPFKDERTCAEEFYQPRSGDRFLSQPATTPVGFRRDNKIAYGMLIEAIDGSPISALREMFEGWSLQQKCKVATYLRHAERAMLYSGIKHTYVNADQIVMVQLTTSQLSSPSRDTIGTSNDEPHFRLVMVDFEDVELRLGRKVKTRNGTAVIADHFMSSGTLEAHFGILLCDTMGIAAKKMSEVYFVTDDIEK</sequence>
<evidence type="ECO:0000313" key="3">
    <source>
        <dbReference type="Proteomes" id="UP000292702"/>
    </source>
</evidence>
<gene>
    <name evidence="2" type="ORF">EIP91_001273</name>
</gene>
<keyword evidence="3" id="KW-1185">Reference proteome</keyword>
<dbReference type="Proteomes" id="UP000292702">
    <property type="component" value="Unassembled WGS sequence"/>
</dbReference>
<dbReference type="EMBL" id="RWJN01000131">
    <property type="protein sequence ID" value="TCD66552.1"/>
    <property type="molecule type" value="Genomic_DNA"/>
</dbReference>
<evidence type="ECO:0000313" key="2">
    <source>
        <dbReference type="EMBL" id="TCD66552.1"/>
    </source>
</evidence>
<evidence type="ECO:0000256" key="1">
    <source>
        <dbReference type="SAM" id="MobiDB-lite"/>
    </source>
</evidence>
<feature type="compositionally biased region" description="Basic and acidic residues" evidence="1">
    <location>
        <begin position="283"/>
        <end position="293"/>
    </location>
</feature>
<organism evidence="2 3">
    <name type="scientific">Steccherinum ochraceum</name>
    <dbReference type="NCBI Taxonomy" id="92696"/>
    <lineage>
        <taxon>Eukaryota</taxon>
        <taxon>Fungi</taxon>
        <taxon>Dikarya</taxon>
        <taxon>Basidiomycota</taxon>
        <taxon>Agaricomycotina</taxon>
        <taxon>Agaricomycetes</taxon>
        <taxon>Polyporales</taxon>
        <taxon>Steccherinaceae</taxon>
        <taxon>Steccherinum</taxon>
    </lineage>
</organism>
<accession>A0A4R0RHD9</accession>
<proteinExistence type="predicted"/>
<reference evidence="2 3" key="1">
    <citation type="submission" date="2018-11" db="EMBL/GenBank/DDBJ databases">
        <title>Genome assembly of Steccherinum ochraceum LE-BIN_3174, the white-rot fungus of the Steccherinaceae family (The Residual Polyporoid clade, Polyporales, Basidiomycota).</title>
        <authorList>
            <person name="Fedorova T.V."/>
            <person name="Glazunova O.A."/>
            <person name="Landesman E.O."/>
            <person name="Moiseenko K.V."/>
            <person name="Psurtseva N.V."/>
            <person name="Savinova O.S."/>
            <person name="Shakhova N.V."/>
            <person name="Tyazhelova T.V."/>
            <person name="Vasina D.V."/>
        </authorList>
    </citation>
    <scope>NUCLEOTIDE SEQUENCE [LARGE SCALE GENOMIC DNA]</scope>
    <source>
        <strain evidence="2 3">LE-BIN_3174</strain>
    </source>
</reference>
<feature type="region of interest" description="Disordered" evidence="1">
    <location>
        <begin position="283"/>
        <end position="304"/>
    </location>
</feature>
<comment type="caution">
    <text evidence="2">The sequence shown here is derived from an EMBL/GenBank/DDBJ whole genome shotgun (WGS) entry which is preliminary data.</text>
</comment>
<dbReference type="AlphaFoldDB" id="A0A4R0RHD9"/>